<dbReference type="GO" id="GO:0006355">
    <property type="term" value="P:regulation of DNA-templated transcription"/>
    <property type="evidence" value="ECO:0007669"/>
    <property type="project" value="InterPro"/>
</dbReference>
<dbReference type="Pfam" id="PF02805">
    <property type="entry name" value="Ada_Zn_binding"/>
    <property type="match status" value="1"/>
</dbReference>
<dbReference type="SUPFAM" id="SSF57884">
    <property type="entry name" value="Ada DNA repair protein, N-terminal domain (N-Ada 10)"/>
    <property type="match status" value="1"/>
</dbReference>
<dbReference type="GO" id="GO:0003677">
    <property type="term" value="F:DNA binding"/>
    <property type="evidence" value="ECO:0007669"/>
    <property type="project" value="InterPro"/>
</dbReference>
<dbReference type="GO" id="GO:0008168">
    <property type="term" value="F:methyltransferase activity"/>
    <property type="evidence" value="ECO:0007669"/>
    <property type="project" value="InterPro"/>
</dbReference>
<feature type="domain" description="Ada DNA repair metal-binding" evidence="2">
    <location>
        <begin position="116"/>
        <end position="169"/>
    </location>
</feature>
<dbReference type="EMBL" id="LAZR01013447">
    <property type="protein sequence ID" value="KKM21924.1"/>
    <property type="molecule type" value="Genomic_DNA"/>
</dbReference>
<protein>
    <recommendedName>
        <fullName evidence="2">Ada DNA repair metal-binding domain-containing protein</fullName>
    </recommendedName>
</protein>
<comment type="caution">
    <text evidence="3">The sequence shown here is derived from an EMBL/GenBank/DDBJ whole genome shotgun (WGS) entry which is preliminary data.</text>
</comment>
<evidence type="ECO:0000256" key="1">
    <source>
        <dbReference type="ARBA" id="ARBA00023159"/>
    </source>
</evidence>
<accession>A0A0F9IPV5</accession>
<dbReference type="InterPro" id="IPR035451">
    <property type="entry name" value="Ada-like_dom_sf"/>
</dbReference>
<dbReference type="InterPro" id="IPR004026">
    <property type="entry name" value="Ada_DNA_repair_Zn-bd"/>
</dbReference>
<organism evidence="3">
    <name type="scientific">marine sediment metagenome</name>
    <dbReference type="NCBI Taxonomy" id="412755"/>
    <lineage>
        <taxon>unclassified sequences</taxon>
        <taxon>metagenomes</taxon>
        <taxon>ecological metagenomes</taxon>
    </lineage>
</organism>
<dbReference type="AlphaFoldDB" id="A0A0F9IPV5"/>
<sequence>MIWKSLGHSDLLVGGKPVLIRSLLLCTELGDFHRYRVCSEAGKPAWARLAKDDSGKIGALVTGPYSEMLKIPSRKEMQPHLFVPLNSLSKRVQKRLLIPLNYELYEEENTLVAREIADEPYYLASRSSSVFHYPGCKRAHKVIPGNRVCFKTRNEALENGYRPHKICNP</sequence>
<dbReference type="GO" id="GO:0006281">
    <property type="term" value="P:DNA repair"/>
    <property type="evidence" value="ECO:0007669"/>
    <property type="project" value="InterPro"/>
</dbReference>
<evidence type="ECO:0000313" key="3">
    <source>
        <dbReference type="EMBL" id="KKM21924.1"/>
    </source>
</evidence>
<name>A0A0F9IPV5_9ZZZZ</name>
<dbReference type="Gene3D" id="3.40.10.10">
    <property type="entry name" value="DNA Methylphosphotriester Repair Domain"/>
    <property type="match status" value="1"/>
</dbReference>
<keyword evidence="1" id="KW-0010">Activator</keyword>
<proteinExistence type="predicted"/>
<reference evidence="3" key="1">
    <citation type="journal article" date="2015" name="Nature">
        <title>Complex archaea that bridge the gap between prokaryotes and eukaryotes.</title>
        <authorList>
            <person name="Spang A."/>
            <person name="Saw J.H."/>
            <person name="Jorgensen S.L."/>
            <person name="Zaremba-Niedzwiedzka K."/>
            <person name="Martijn J."/>
            <person name="Lind A.E."/>
            <person name="van Eijk R."/>
            <person name="Schleper C."/>
            <person name="Guy L."/>
            <person name="Ettema T.J."/>
        </authorList>
    </citation>
    <scope>NUCLEOTIDE SEQUENCE</scope>
</reference>
<evidence type="ECO:0000259" key="2">
    <source>
        <dbReference type="Pfam" id="PF02805"/>
    </source>
</evidence>
<dbReference type="GO" id="GO:0008270">
    <property type="term" value="F:zinc ion binding"/>
    <property type="evidence" value="ECO:0007669"/>
    <property type="project" value="InterPro"/>
</dbReference>
<gene>
    <name evidence="3" type="ORF">LCGC14_1630550</name>
</gene>